<dbReference type="InterPro" id="IPR050482">
    <property type="entry name" value="Sensor_HK_TwoCompSys"/>
</dbReference>
<feature type="transmembrane region" description="Helical" evidence="9">
    <location>
        <begin position="7"/>
        <end position="28"/>
    </location>
</feature>
<dbReference type="GO" id="GO:0005524">
    <property type="term" value="F:ATP binding"/>
    <property type="evidence" value="ECO:0007669"/>
    <property type="project" value="UniProtKB-KW"/>
</dbReference>
<accession>C8X771</accession>
<dbReference type="GO" id="GO:0016020">
    <property type="term" value="C:membrane"/>
    <property type="evidence" value="ECO:0007669"/>
    <property type="project" value="InterPro"/>
</dbReference>
<evidence type="ECO:0000259" key="10">
    <source>
        <dbReference type="SMART" id="SM00387"/>
    </source>
</evidence>
<dbReference type="InParanoid" id="C8X771"/>
<dbReference type="InterPro" id="IPR011712">
    <property type="entry name" value="Sig_transdc_His_kin_sub3_dim/P"/>
</dbReference>
<evidence type="ECO:0000256" key="5">
    <source>
        <dbReference type="ARBA" id="ARBA00022741"/>
    </source>
</evidence>
<dbReference type="InterPro" id="IPR003594">
    <property type="entry name" value="HATPase_dom"/>
</dbReference>
<name>C8X771_NAKMY</name>
<dbReference type="PANTHER" id="PTHR24421">
    <property type="entry name" value="NITRATE/NITRITE SENSOR PROTEIN NARX-RELATED"/>
    <property type="match status" value="1"/>
</dbReference>
<evidence type="ECO:0000256" key="7">
    <source>
        <dbReference type="ARBA" id="ARBA00022840"/>
    </source>
</evidence>
<dbReference type="Gene3D" id="1.20.5.1930">
    <property type="match status" value="1"/>
</dbReference>
<dbReference type="Pfam" id="PF07730">
    <property type="entry name" value="HisKA_3"/>
    <property type="match status" value="1"/>
</dbReference>
<dbReference type="AlphaFoldDB" id="C8X771"/>
<keyword evidence="4 11" id="KW-0808">Transferase</keyword>
<dbReference type="KEGG" id="nml:Namu_0522"/>
<dbReference type="eggNOG" id="COG4585">
    <property type="taxonomic scope" value="Bacteria"/>
</dbReference>
<gene>
    <name evidence="11" type="ordered locus">Namu_0522</name>
</gene>
<dbReference type="Pfam" id="PF02518">
    <property type="entry name" value="HATPase_c"/>
    <property type="match status" value="1"/>
</dbReference>
<dbReference type="EMBL" id="CP001737">
    <property type="protein sequence ID" value="ACV76940.1"/>
    <property type="molecule type" value="Genomic_DNA"/>
</dbReference>
<evidence type="ECO:0000256" key="8">
    <source>
        <dbReference type="ARBA" id="ARBA00023012"/>
    </source>
</evidence>
<reference evidence="12" key="1">
    <citation type="submission" date="2009-09" db="EMBL/GenBank/DDBJ databases">
        <title>The complete genome of Nakamurella multipartita DSM 44233.</title>
        <authorList>
            <consortium name="US DOE Joint Genome Institute (JGI-PGF)"/>
            <person name="Lucas S."/>
            <person name="Copeland A."/>
            <person name="Lapidus A."/>
            <person name="Glavina del Rio T."/>
            <person name="Dalin E."/>
            <person name="Tice H."/>
            <person name="Bruce D."/>
            <person name="Goodwin L."/>
            <person name="Pitluck S."/>
            <person name="Kyrpides N."/>
            <person name="Mavromatis K."/>
            <person name="Ivanova N."/>
            <person name="Ovchinnikova G."/>
            <person name="Sims D."/>
            <person name="Meincke L."/>
            <person name="Brettin T."/>
            <person name="Detter J.C."/>
            <person name="Han C."/>
            <person name="Larimer F."/>
            <person name="Land M."/>
            <person name="Hauser L."/>
            <person name="Markowitz V."/>
            <person name="Cheng J.-F."/>
            <person name="Hugenholtz P."/>
            <person name="Woyke T."/>
            <person name="Wu D."/>
            <person name="Klenk H.-P."/>
            <person name="Eisen J.A."/>
        </authorList>
    </citation>
    <scope>NUCLEOTIDE SEQUENCE [LARGE SCALE GENOMIC DNA]</scope>
    <source>
        <strain evidence="12">ATCC 700099 / DSM 44233 / CIP 104796 / JCM 9543 / NBRC 105858 / Y-104</strain>
    </source>
</reference>
<organism evidence="11 12">
    <name type="scientific">Nakamurella multipartita (strain ATCC 700099 / DSM 44233 / CIP 104796 / JCM 9543 / NBRC 105858 / Y-104)</name>
    <name type="common">Microsphaera multipartita</name>
    <dbReference type="NCBI Taxonomy" id="479431"/>
    <lineage>
        <taxon>Bacteria</taxon>
        <taxon>Bacillati</taxon>
        <taxon>Actinomycetota</taxon>
        <taxon>Actinomycetes</taxon>
        <taxon>Nakamurellales</taxon>
        <taxon>Nakamurellaceae</taxon>
        <taxon>Nakamurella</taxon>
    </lineage>
</organism>
<dbReference type="SUPFAM" id="SSF55874">
    <property type="entry name" value="ATPase domain of HSP90 chaperone/DNA topoisomerase II/histidine kinase"/>
    <property type="match status" value="1"/>
</dbReference>
<dbReference type="GO" id="GO:0000155">
    <property type="term" value="F:phosphorelay sensor kinase activity"/>
    <property type="evidence" value="ECO:0007669"/>
    <property type="project" value="InterPro"/>
</dbReference>
<evidence type="ECO:0000256" key="3">
    <source>
        <dbReference type="ARBA" id="ARBA00022553"/>
    </source>
</evidence>
<feature type="domain" description="Histidine kinase/HSP90-like ATPase" evidence="10">
    <location>
        <begin position="294"/>
        <end position="388"/>
    </location>
</feature>
<keyword evidence="7" id="KW-0067">ATP-binding</keyword>
<evidence type="ECO:0000256" key="4">
    <source>
        <dbReference type="ARBA" id="ARBA00022679"/>
    </source>
</evidence>
<dbReference type="OrthoDB" id="227596at2"/>
<dbReference type="STRING" id="479431.Namu_0522"/>
<evidence type="ECO:0000313" key="11">
    <source>
        <dbReference type="EMBL" id="ACV76940.1"/>
    </source>
</evidence>
<dbReference type="GO" id="GO:0046983">
    <property type="term" value="F:protein dimerization activity"/>
    <property type="evidence" value="ECO:0007669"/>
    <property type="project" value="InterPro"/>
</dbReference>
<evidence type="ECO:0000256" key="1">
    <source>
        <dbReference type="ARBA" id="ARBA00000085"/>
    </source>
</evidence>
<proteinExistence type="predicted"/>
<dbReference type="SMART" id="SM00387">
    <property type="entry name" value="HATPase_c"/>
    <property type="match status" value="1"/>
</dbReference>
<dbReference type="PANTHER" id="PTHR24421:SF10">
    <property type="entry name" value="NITRATE_NITRITE SENSOR PROTEIN NARQ"/>
    <property type="match status" value="1"/>
</dbReference>
<feature type="transmembrane region" description="Helical" evidence="9">
    <location>
        <begin position="109"/>
        <end position="128"/>
    </location>
</feature>
<sequence length="399" mass="41260" precursor="true">MRPPANRISLTAAVGGAVGIVLGVASLLEASTDPAGVGLDAQTVTTALAIALGCGIAPFLPVLGLAVGLAPMVLAVLVFPATPGPAGSLLIALILLVGYASFRLPPRPGLAAYVAASLVSGTCVAVQSGSVWEAVFFPLILGAGYGFGVLLRRERFRSAELARLADELRAEREARTRDAVLAERARISRELHDAVAHTVSVMTLQAGVVRRRMPDGSPEQEMLRSVEGLGRRSVDELRQVVGLLRTGPSGFESADEVGRQPSLRNLPDLTADVRAAGLPVRLDVRGEAVELPDAVDRSAYRIVQEALSNTSRHAGPGTTATVRIDYGPDRVVIEVLDDGRPGVVEPASGGGYGLVGMRERVSLIGGSLTAGPLAQGGFSVRADLPVTAGATGGSTAVRR</sequence>
<protein>
    <recommendedName>
        <fullName evidence="2">histidine kinase</fullName>
        <ecNumber evidence="2">2.7.13.3</ecNumber>
    </recommendedName>
</protein>
<dbReference type="RefSeq" id="WP_015745858.1">
    <property type="nucleotide sequence ID" value="NC_013235.1"/>
</dbReference>
<evidence type="ECO:0000313" key="12">
    <source>
        <dbReference type="Proteomes" id="UP000002218"/>
    </source>
</evidence>
<keyword evidence="8" id="KW-0902">Two-component regulatory system</keyword>
<keyword evidence="9" id="KW-0472">Membrane</keyword>
<dbReference type="EC" id="2.7.13.3" evidence="2"/>
<keyword evidence="12" id="KW-1185">Reference proteome</keyword>
<keyword evidence="9" id="KW-1133">Transmembrane helix</keyword>
<comment type="catalytic activity">
    <reaction evidence="1">
        <text>ATP + protein L-histidine = ADP + protein N-phospho-L-histidine.</text>
        <dbReference type="EC" id="2.7.13.3"/>
    </reaction>
</comment>
<keyword evidence="5" id="KW-0547">Nucleotide-binding</keyword>
<dbReference type="Proteomes" id="UP000002218">
    <property type="component" value="Chromosome"/>
</dbReference>
<evidence type="ECO:0000256" key="6">
    <source>
        <dbReference type="ARBA" id="ARBA00022777"/>
    </source>
</evidence>
<dbReference type="InterPro" id="IPR036890">
    <property type="entry name" value="HATPase_C_sf"/>
</dbReference>
<dbReference type="CDD" id="cd16917">
    <property type="entry name" value="HATPase_UhpB-NarQ-NarX-like"/>
    <property type="match status" value="1"/>
</dbReference>
<keyword evidence="3" id="KW-0597">Phosphoprotein</keyword>
<reference evidence="11 12" key="2">
    <citation type="journal article" date="2010" name="Stand. Genomic Sci.">
        <title>Complete genome sequence of Nakamurella multipartita type strain (Y-104).</title>
        <authorList>
            <person name="Tice H."/>
            <person name="Mayilraj S."/>
            <person name="Sims D."/>
            <person name="Lapidus A."/>
            <person name="Nolan M."/>
            <person name="Lucas S."/>
            <person name="Glavina Del Rio T."/>
            <person name="Copeland A."/>
            <person name="Cheng J.F."/>
            <person name="Meincke L."/>
            <person name="Bruce D."/>
            <person name="Goodwin L."/>
            <person name="Pitluck S."/>
            <person name="Ivanova N."/>
            <person name="Mavromatis K."/>
            <person name="Ovchinnikova G."/>
            <person name="Pati A."/>
            <person name="Chen A."/>
            <person name="Palaniappan K."/>
            <person name="Land M."/>
            <person name="Hauser L."/>
            <person name="Chang Y.J."/>
            <person name="Jeffries C.D."/>
            <person name="Detter J.C."/>
            <person name="Brettin T."/>
            <person name="Rohde M."/>
            <person name="Goker M."/>
            <person name="Bristow J."/>
            <person name="Eisen J.A."/>
            <person name="Markowitz V."/>
            <person name="Hugenholtz P."/>
            <person name="Kyrpides N.C."/>
            <person name="Klenk H.P."/>
            <person name="Chen F."/>
        </authorList>
    </citation>
    <scope>NUCLEOTIDE SEQUENCE [LARGE SCALE GENOMIC DNA]</scope>
    <source>
        <strain evidence="12">ATCC 700099 / DSM 44233 / CIP 104796 / JCM 9543 / NBRC 105858 / Y-104</strain>
    </source>
</reference>
<keyword evidence="6 11" id="KW-0418">Kinase</keyword>
<evidence type="ECO:0000256" key="9">
    <source>
        <dbReference type="SAM" id="Phobius"/>
    </source>
</evidence>
<dbReference type="HOGENOM" id="CLU_000445_20_1_11"/>
<keyword evidence="9" id="KW-0812">Transmembrane</keyword>
<evidence type="ECO:0000256" key="2">
    <source>
        <dbReference type="ARBA" id="ARBA00012438"/>
    </source>
</evidence>
<feature type="transmembrane region" description="Helical" evidence="9">
    <location>
        <begin position="134"/>
        <end position="151"/>
    </location>
</feature>
<dbReference type="Gene3D" id="3.30.565.10">
    <property type="entry name" value="Histidine kinase-like ATPase, C-terminal domain"/>
    <property type="match status" value="1"/>
</dbReference>